<proteinExistence type="predicted"/>
<gene>
    <name evidence="4" type="ORF">G3256_03395</name>
</gene>
<dbReference type="Gene3D" id="3.90.550.10">
    <property type="entry name" value="Spore Coat Polysaccharide Biosynthesis Protein SpsA, Chain A"/>
    <property type="match status" value="1"/>
</dbReference>
<dbReference type="EMBL" id="CP048788">
    <property type="protein sequence ID" value="QJF50279.1"/>
    <property type="molecule type" value="Genomic_DNA"/>
</dbReference>
<dbReference type="PANTHER" id="PTHR13778">
    <property type="entry name" value="GLYCOSYLTRANSFERASE 8 DOMAIN-CONTAINING PROTEIN"/>
    <property type="match status" value="1"/>
</dbReference>
<dbReference type="Proteomes" id="UP000503308">
    <property type="component" value="Chromosome"/>
</dbReference>
<organism evidence="4 5">
    <name type="scientific">Roseobacter ponti</name>
    <dbReference type="NCBI Taxonomy" id="1891787"/>
    <lineage>
        <taxon>Bacteria</taxon>
        <taxon>Pseudomonadati</taxon>
        <taxon>Pseudomonadota</taxon>
        <taxon>Alphaproteobacteria</taxon>
        <taxon>Rhodobacterales</taxon>
        <taxon>Roseobacteraceae</taxon>
        <taxon>Roseobacter</taxon>
    </lineage>
</organism>
<evidence type="ECO:0000256" key="3">
    <source>
        <dbReference type="ARBA" id="ARBA00022723"/>
    </source>
</evidence>
<dbReference type="Pfam" id="PF01501">
    <property type="entry name" value="Glyco_transf_8"/>
    <property type="match status" value="1"/>
</dbReference>
<dbReference type="InterPro" id="IPR002495">
    <property type="entry name" value="Glyco_trans_8"/>
</dbReference>
<dbReference type="AlphaFoldDB" id="A0A858SN57"/>
<keyword evidence="3" id="KW-0479">Metal-binding</keyword>
<dbReference type="SUPFAM" id="SSF53448">
    <property type="entry name" value="Nucleotide-diphospho-sugar transferases"/>
    <property type="match status" value="1"/>
</dbReference>
<evidence type="ECO:0000313" key="5">
    <source>
        <dbReference type="Proteomes" id="UP000503308"/>
    </source>
</evidence>
<reference evidence="4 5" key="1">
    <citation type="submission" date="2020-02" db="EMBL/GenBank/DDBJ databases">
        <title>Genome sequence of Roseobacter ponti.</title>
        <authorList>
            <person name="Hollensteiner J."/>
            <person name="Schneider D."/>
            <person name="Poehlein A."/>
            <person name="Daniel R."/>
        </authorList>
    </citation>
    <scope>NUCLEOTIDE SEQUENCE [LARGE SCALE GENOMIC DNA]</scope>
    <source>
        <strain evidence="4 5">DSM 106830</strain>
    </source>
</reference>
<protein>
    <submittedName>
        <fullName evidence="4">Glycosyltransferase family 8 protein</fullName>
    </submittedName>
</protein>
<keyword evidence="1" id="KW-0328">Glycosyltransferase</keyword>
<dbReference type="CDD" id="cd04194">
    <property type="entry name" value="GT8_A4GalT_like"/>
    <property type="match status" value="1"/>
</dbReference>
<evidence type="ECO:0000256" key="2">
    <source>
        <dbReference type="ARBA" id="ARBA00022679"/>
    </source>
</evidence>
<dbReference type="GO" id="GO:0016757">
    <property type="term" value="F:glycosyltransferase activity"/>
    <property type="evidence" value="ECO:0007669"/>
    <property type="project" value="UniProtKB-KW"/>
</dbReference>
<dbReference type="InterPro" id="IPR050748">
    <property type="entry name" value="Glycosyltrans_8_dom-fam"/>
</dbReference>
<name>A0A858SN57_9RHOB</name>
<dbReference type="RefSeq" id="WP_169639496.1">
    <property type="nucleotide sequence ID" value="NZ_CP048788.1"/>
</dbReference>
<dbReference type="InterPro" id="IPR029044">
    <property type="entry name" value="Nucleotide-diphossugar_trans"/>
</dbReference>
<dbReference type="GO" id="GO:0046872">
    <property type="term" value="F:metal ion binding"/>
    <property type="evidence" value="ECO:0007669"/>
    <property type="project" value="UniProtKB-KW"/>
</dbReference>
<evidence type="ECO:0000256" key="1">
    <source>
        <dbReference type="ARBA" id="ARBA00022676"/>
    </source>
</evidence>
<dbReference type="PANTHER" id="PTHR13778:SF47">
    <property type="entry name" value="LIPOPOLYSACCHARIDE 1,3-GALACTOSYLTRANSFERASE"/>
    <property type="match status" value="1"/>
</dbReference>
<keyword evidence="5" id="KW-1185">Reference proteome</keyword>
<accession>A0A858SN57</accession>
<dbReference type="KEGG" id="rpon:G3256_03395"/>
<keyword evidence="2 4" id="KW-0808">Transferase</keyword>
<evidence type="ECO:0000313" key="4">
    <source>
        <dbReference type="EMBL" id="QJF50279.1"/>
    </source>
</evidence>
<sequence length="498" mass="55395">MPVHVAVACDTAYAMPLAVLIASICATAGKAPIVIHIIHPGIDVRLRKRVERSLTAGDVSISWLPIAPERLEQFSATIAGFDHISIAAYYRLLLPELLPSAMGRVLYLDCDLVVMEDLADLWACSLKGALFAAVPELSVRASRAASPEGIYRPACVGMSPDQKLFNSGVMLIDLARWRAEVVAHRCFSYIKAAQSVSRWHDQEALNVVARGDWTALDARWNVTMHAFSKAADMTNTGRHTANPAIIHYNTSRKPWMAGFRGGFLRQFEDYLEQTDWRGTKPSPLSVHRRIFARARRMLSKARRKCRSHAAGMAASRRRWLSRIRRYPVSWRQSENDIRLFIRSTEAELDFDLAAQAGSSGIAQLFHVAGTGTGGQDNLRHLLEIYGRGGWCIVLPACADLSKTDWLRFREMLREKGCNACLMRWGQGSAELRRSQGYAWDAFFHRVVAGPVLFDPATPPETAVAASRVAFFRLSEDAAIGEDCTIIADAETAEDLIRL</sequence>